<dbReference type="Proteomes" id="UP000033867">
    <property type="component" value="Unassembled WGS sequence"/>
</dbReference>
<evidence type="ECO:0000313" key="2">
    <source>
        <dbReference type="EMBL" id="KKS71123.1"/>
    </source>
</evidence>
<dbReference type="EMBL" id="LCEK01000036">
    <property type="protein sequence ID" value="KKS71123.1"/>
    <property type="molecule type" value="Genomic_DNA"/>
</dbReference>
<keyword evidence="1" id="KW-0812">Transmembrane</keyword>
<accession>A0A0G1E985</accession>
<proteinExistence type="predicted"/>
<name>A0A0G1E985_9BACT</name>
<feature type="transmembrane region" description="Helical" evidence="1">
    <location>
        <begin position="283"/>
        <end position="309"/>
    </location>
</feature>
<evidence type="ECO:0000256" key="1">
    <source>
        <dbReference type="SAM" id="Phobius"/>
    </source>
</evidence>
<organism evidence="2 3">
    <name type="scientific">Candidatus Magasanikbacteria bacterium GW2011_GWE2_42_7</name>
    <dbReference type="NCBI Taxonomy" id="1619052"/>
    <lineage>
        <taxon>Bacteria</taxon>
        <taxon>Candidatus Magasanikiibacteriota</taxon>
    </lineage>
</organism>
<keyword evidence="1" id="KW-0472">Membrane</keyword>
<keyword evidence="1" id="KW-1133">Transmembrane helix</keyword>
<gene>
    <name evidence="2" type="ORF">UV42_C0036G0019</name>
</gene>
<evidence type="ECO:0000313" key="3">
    <source>
        <dbReference type="Proteomes" id="UP000033867"/>
    </source>
</evidence>
<dbReference type="AlphaFoldDB" id="A0A0G1E985"/>
<reference evidence="2 3" key="1">
    <citation type="journal article" date="2015" name="Nature">
        <title>rRNA introns, odd ribosomes, and small enigmatic genomes across a large radiation of phyla.</title>
        <authorList>
            <person name="Brown C.T."/>
            <person name="Hug L.A."/>
            <person name="Thomas B.C."/>
            <person name="Sharon I."/>
            <person name="Castelle C.J."/>
            <person name="Singh A."/>
            <person name="Wilkins M.J."/>
            <person name="Williams K.H."/>
            <person name="Banfield J.F."/>
        </authorList>
    </citation>
    <scope>NUCLEOTIDE SEQUENCE [LARGE SCALE GENOMIC DNA]</scope>
</reference>
<comment type="caution">
    <text evidence="2">The sequence shown here is derived from an EMBL/GenBank/DDBJ whole genome shotgun (WGS) entry which is preliminary data.</text>
</comment>
<protein>
    <submittedName>
        <fullName evidence="2">Uncharacterized protein</fullName>
    </submittedName>
</protein>
<sequence length="332" mass="36695">MSVPYTLGHDFFKVQQCLFAVLFFVFAVTFVSPVHASEFPISLQGVEESAVSPDLYACVQDANQAYLYNAEIRYSDWLEQAVACYRQTGDMSLLPSFFQAYDFSTAEKDFALENCNADVQRGQYARLTACAWSGKSINACYAEEKNTTVQLLSACYKENIPEDSIWNLPIMQQGIEAMLGGADYNTMSLEEKYTLDTCLQDALSGEKADTLDQEKEAAIASCYTEVGLTDVAAFYTKTSIVVDCALEVASRRGVSDIKTLIVSRSAADEAYIEQCVVKKTAPIILGIAVVNIPFAAGFGNLLLYLQFFFTQPLLLLRGKRENWGKVLDAMTG</sequence>